<evidence type="ECO:0000256" key="2">
    <source>
        <dbReference type="ARBA" id="ARBA00022448"/>
    </source>
</evidence>
<dbReference type="Pfam" id="PF00664">
    <property type="entry name" value="ABC_membrane"/>
    <property type="match status" value="1"/>
</dbReference>
<dbReference type="AlphaFoldDB" id="A0A8J7PWH1"/>
<evidence type="ECO:0000256" key="8">
    <source>
        <dbReference type="SAM" id="Phobius"/>
    </source>
</evidence>
<dbReference type="Gene3D" id="1.20.1560.10">
    <property type="entry name" value="ABC transporter type 1, transmembrane domain"/>
    <property type="match status" value="1"/>
</dbReference>
<evidence type="ECO:0000313" key="12">
    <source>
        <dbReference type="Proteomes" id="UP000664414"/>
    </source>
</evidence>
<keyword evidence="2" id="KW-0813">Transport</keyword>
<dbReference type="PROSITE" id="PS50929">
    <property type="entry name" value="ABC_TM1F"/>
    <property type="match status" value="1"/>
</dbReference>
<dbReference type="PANTHER" id="PTHR43394:SF1">
    <property type="entry name" value="ATP-BINDING CASSETTE SUB-FAMILY B MEMBER 10, MITOCHONDRIAL"/>
    <property type="match status" value="1"/>
</dbReference>
<dbReference type="InterPro" id="IPR003593">
    <property type="entry name" value="AAA+_ATPase"/>
</dbReference>
<evidence type="ECO:0000313" key="11">
    <source>
        <dbReference type="EMBL" id="MBN9413239.1"/>
    </source>
</evidence>
<protein>
    <submittedName>
        <fullName evidence="11">ABC transporter ATP-binding protein</fullName>
    </submittedName>
</protein>
<dbReference type="EMBL" id="JAFKGL010000019">
    <property type="protein sequence ID" value="MBN9413239.1"/>
    <property type="molecule type" value="Genomic_DNA"/>
</dbReference>
<dbReference type="SMART" id="SM00382">
    <property type="entry name" value="AAA"/>
    <property type="match status" value="1"/>
</dbReference>
<evidence type="ECO:0000256" key="4">
    <source>
        <dbReference type="ARBA" id="ARBA00022741"/>
    </source>
</evidence>
<dbReference type="SUPFAM" id="SSF52540">
    <property type="entry name" value="P-loop containing nucleoside triphosphate hydrolases"/>
    <property type="match status" value="1"/>
</dbReference>
<dbReference type="PROSITE" id="PS00211">
    <property type="entry name" value="ABC_TRANSPORTER_1"/>
    <property type="match status" value="1"/>
</dbReference>
<evidence type="ECO:0000256" key="5">
    <source>
        <dbReference type="ARBA" id="ARBA00022840"/>
    </source>
</evidence>
<feature type="transmembrane region" description="Helical" evidence="8">
    <location>
        <begin position="60"/>
        <end position="78"/>
    </location>
</feature>
<sequence length="591" mass="67716">MLIPKTLCAFLWHFIQKERINFCLILGCVIFWAINESFFPYFIKILVNKVETLDRFDPEIWLKLTGPIFFIAISWIMMEVGMRLQGYMIYKVMPRFRAAIRDEVFEYTRQHDHTFFANNFAGAIANKISDLPRASEEIILTFVYNLLSTTLAFLISLLILGQVNWFFSALLAGYYFLIVSVTILFQPLIDKTSQAHAESIVRLNGQIVDILSNIISVRLFARGTHERKYLKKFQDEEILKSEEAGFINELLNFFRGILCLLFILGMVWGLVHGWRKGWVTIGDFSLITITSFNLLGMIWHMTYNMNQLFKDIGTIRAALSLITQQHTIRDHIKAKSLEVFQGEICFENVTFNYLRNENLFKNQNLVIKAGQKIGLVGFSGSGKTTFVNLILRFFELNGGRISIDDQDISKVTQESLRANIAMIPQEPALFHRTLLENIRYGHLRASEEDVIKVAKRAHCHEFIIKLEQGYQTMVGERGINLSGGQRQRIAIARAMLKNAPILILDEATSALDSNTEQHIQASLKELMEGRTTIIIAHRLSTLVDMDRILVFNQGQIVEDGTQEELLQRGGHFAKLYALQRGGLLPEKAKFS</sequence>
<keyword evidence="5 11" id="KW-0067">ATP-binding</keyword>
<dbReference type="FunFam" id="3.40.50.300:FF:000287">
    <property type="entry name" value="Multidrug ABC transporter ATP-binding protein"/>
    <property type="match status" value="1"/>
</dbReference>
<feature type="transmembrane region" description="Helical" evidence="8">
    <location>
        <begin position="250"/>
        <end position="271"/>
    </location>
</feature>
<dbReference type="InterPro" id="IPR011527">
    <property type="entry name" value="ABC1_TM_dom"/>
</dbReference>
<dbReference type="Gene3D" id="3.40.50.300">
    <property type="entry name" value="P-loop containing nucleotide triphosphate hydrolases"/>
    <property type="match status" value="1"/>
</dbReference>
<dbReference type="Proteomes" id="UP000664414">
    <property type="component" value="Unassembled WGS sequence"/>
</dbReference>
<dbReference type="PROSITE" id="PS50893">
    <property type="entry name" value="ABC_TRANSPORTER_2"/>
    <property type="match status" value="1"/>
</dbReference>
<evidence type="ECO:0000256" key="1">
    <source>
        <dbReference type="ARBA" id="ARBA00004651"/>
    </source>
</evidence>
<dbReference type="GO" id="GO:0005886">
    <property type="term" value="C:plasma membrane"/>
    <property type="evidence" value="ECO:0007669"/>
    <property type="project" value="UniProtKB-SubCell"/>
</dbReference>
<evidence type="ECO:0000256" key="3">
    <source>
        <dbReference type="ARBA" id="ARBA00022692"/>
    </source>
</evidence>
<feature type="domain" description="ABC transmembrane type-1" evidence="10">
    <location>
        <begin position="24"/>
        <end position="310"/>
    </location>
</feature>
<keyword evidence="6 8" id="KW-1133">Transmembrane helix</keyword>
<evidence type="ECO:0000256" key="6">
    <source>
        <dbReference type="ARBA" id="ARBA00022989"/>
    </source>
</evidence>
<dbReference type="GO" id="GO:0005524">
    <property type="term" value="F:ATP binding"/>
    <property type="evidence" value="ECO:0007669"/>
    <property type="project" value="UniProtKB-KW"/>
</dbReference>
<reference evidence="11" key="1">
    <citation type="submission" date="2021-02" db="EMBL/GenBank/DDBJ databases">
        <title>Thiocyanate and organic carbon inputs drive convergent selection for specific autotrophic Afipia and Thiobacillus strains within complex microbiomes.</title>
        <authorList>
            <person name="Huddy R.J."/>
            <person name="Sachdeva R."/>
            <person name="Kadzinga F."/>
            <person name="Kantor R.S."/>
            <person name="Harrison S.T.L."/>
            <person name="Banfield J.F."/>
        </authorList>
    </citation>
    <scope>NUCLEOTIDE SEQUENCE</scope>
    <source>
        <strain evidence="11">SCN18_10_11_15_R4_P_38_20</strain>
    </source>
</reference>
<dbReference type="InterPro" id="IPR003439">
    <property type="entry name" value="ABC_transporter-like_ATP-bd"/>
</dbReference>
<comment type="caution">
    <text evidence="11">The sequence shown here is derived from an EMBL/GenBank/DDBJ whole genome shotgun (WGS) entry which is preliminary data.</text>
</comment>
<accession>A0A8J7PWH1</accession>
<name>A0A8J7PWH1_9PROT</name>
<keyword evidence="7 8" id="KW-0472">Membrane</keyword>
<dbReference type="InterPro" id="IPR027417">
    <property type="entry name" value="P-loop_NTPase"/>
</dbReference>
<dbReference type="InterPro" id="IPR039421">
    <property type="entry name" value="Type_1_exporter"/>
</dbReference>
<keyword evidence="3 8" id="KW-0812">Transmembrane</keyword>
<evidence type="ECO:0000256" key="7">
    <source>
        <dbReference type="ARBA" id="ARBA00023136"/>
    </source>
</evidence>
<keyword evidence="4" id="KW-0547">Nucleotide-binding</keyword>
<feature type="transmembrane region" description="Helical" evidence="8">
    <location>
        <begin position="138"/>
        <end position="159"/>
    </location>
</feature>
<dbReference type="PANTHER" id="PTHR43394">
    <property type="entry name" value="ATP-DEPENDENT PERMEASE MDL1, MITOCHONDRIAL"/>
    <property type="match status" value="1"/>
</dbReference>
<dbReference type="InterPro" id="IPR036640">
    <property type="entry name" value="ABC1_TM_sf"/>
</dbReference>
<evidence type="ECO:0000259" key="9">
    <source>
        <dbReference type="PROSITE" id="PS50893"/>
    </source>
</evidence>
<feature type="transmembrane region" description="Helical" evidence="8">
    <location>
        <begin position="277"/>
        <end position="299"/>
    </location>
</feature>
<dbReference type="Pfam" id="PF00005">
    <property type="entry name" value="ABC_tran"/>
    <property type="match status" value="1"/>
</dbReference>
<feature type="domain" description="ABC transporter" evidence="9">
    <location>
        <begin position="344"/>
        <end position="578"/>
    </location>
</feature>
<feature type="transmembrane region" description="Helical" evidence="8">
    <location>
        <begin position="20"/>
        <end position="40"/>
    </location>
</feature>
<gene>
    <name evidence="11" type="ORF">J0H12_04875</name>
</gene>
<proteinExistence type="predicted"/>
<dbReference type="GO" id="GO:0016887">
    <property type="term" value="F:ATP hydrolysis activity"/>
    <property type="evidence" value="ECO:0007669"/>
    <property type="project" value="InterPro"/>
</dbReference>
<dbReference type="GO" id="GO:0015421">
    <property type="term" value="F:ABC-type oligopeptide transporter activity"/>
    <property type="evidence" value="ECO:0007669"/>
    <property type="project" value="TreeGrafter"/>
</dbReference>
<evidence type="ECO:0000259" key="10">
    <source>
        <dbReference type="PROSITE" id="PS50929"/>
    </source>
</evidence>
<organism evidence="11 12">
    <name type="scientific">Candidatus Paracaedimonas acanthamoebae</name>
    <dbReference type="NCBI Taxonomy" id="244581"/>
    <lineage>
        <taxon>Bacteria</taxon>
        <taxon>Pseudomonadati</taxon>
        <taxon>Pseudomonadota</taxon>
        <taxon>Alphaproteobacteria</taxon>
        <taxon>Holosporales</taxon>
        <taxon>Caedimonadaceae</taxon>
        <taxon>Candidatus Paracaedimonas</taxon>
    </lineage>
</organism>
<comment type="subcellular location">
    <subcellularLocation>
        <location evidence="1">Cell membrane</location>
        <topology evidence="1">Multi-pass membrane protein</topology>
    </subcellularLocation>
</comment>
<feature type="transmembrane region" description="Helical" evidence="8">
    <location>
        <begin position="165"/>
        <end position="185"/>
    </location>
</feature>
<dbReference type="InterPro" id="IPR017871">
    <property type="entry name" value="ABC_transporter-like_CS"/>
</dbReference>
<dbReference type="SUPFAM" id="SSF90123">
    <property type="entry name" value="ABC transporter transmembrane region"/>
    <property type="match status" value="1"/>
</dbReference>